<gene>
    <name evidence="1" type="ORF">KDI_55080</name>
</gene>
<dbReference type="EMBL" id="BIXY01000178">
    <property type="protein sequence ID" value="GCF11944.1"/>
    <property type="molecule type" value="Genomic_DNA"/>
</dbReference>
<name>A0A5A5TLN0_9CHLR</name>
<comment type="caution">
    <text evidence="1">The sequence shown here is derived from an EMBL/GenBank/DDBJ whole genome shotgun (WGS) entry which is preliminary data.</text>
</comment>
<proteinExistence type="predicted"/>
<dbReference type="InterPro" id="IPR011101">
    <property type="entry name" value="DUF5131"/>
</dbReference>
<dbReference type="RefSeq" id="WP_149404732.1">
    <property type="nucleotide sequence ID" value="NZ_BIXY01000178.1"/>
</dbReference>
<organism evidence="1 2">
    <name type="scientific">Dictyobacter arantiisoli</name>
    <dbReference type="NCBI Taxonomy" id="2014874"/>
    <lineage>
        <taxon>Bacteria</taxon>
        <taxon>Bacillati</taxon>
        <taxon>Chloroflexota</taxon>
        <taxon>Ktedonobacteria</taxon>
        <taxon>Ktedonobacterales</taxon>
        <taxon>Dictyobacteraceae</taxon>
        <taxon>Dictyobacter</taxon>
    </lineage>
</organism>
<evidence type="ECO:0000313" key="1">
    <source>
        <dbReference type="EMBL" id="GCF11944.1"/>
    </source>
</evidence>
<dbReference type="AlphaFoldDB" id="A0A5A5TLN0"/>
<accession>A0A5A5TLN0</accession>
<dbReference type="OrthoDB" id="9787478at2"/>
<evidence type="ECO:0000313" key="2">
    <source>
        <dbReference type="Proteomes" id="UP000322530"/>
    </source>
</evidence>
<protein>
    <recommendedName>
        <fullName evidence="3">Phage Gp37/Gp68 family protein</fullName>
    </recommendedName>
</protein>
<dbReference type="Pfam" id="PF07505">
    <property type="entry name" value="DUF5131"/>
    <property type="match status" value="1"/>
</dbReference>
<reference evidence="1 2" key="1">
    <citation type="submission" date="2019-01" db="EMBL/GenBank/DDBJ databases">
        <title>Draft genome sequence of Dictyobacter sp. Uno17.</title>
        <authorList>
            <person name="Wang C.M."/>
            <person name="Zheng Y."/>
            <person name="Sakai Y."/>
            <person name="Abe K."/>
            <person name="Yokota A."/>
            <person name="Yabe S."/>
        </authorList>
    </citation>
    <scope>NUCLEOTIDE SEQUENCE [LARGE SCALE GENOMIC DNA]</scope>
    <source>
        <strain evidence="1 2">Uno17</strain>
    </source>
</reference>
<sequence>MSDKSAIEWTDSTWNPVTGCTQVSPGCDHCYALTFAERFRGVPNHPYEQGFDLKLHPNRLELPLKWKKPRMIFVNSMSDLFHKDIPDEYIHSVFQTMVKADWHIFQVLTKRSARLARLGPQLPWAPNIWAGVSVEQDFYRWRIDHLRQVPATVRFVSAEPLLGPLDNLNLEGIHWLISGGESGYGHRPCDPDWVRSLRDQCSNTGVAFFHKQWGGRNPKSGGRLLDGRTWDEMPTPRMLVTS</sequence>
<dbReference type="Proteomes" id="UP000322530">
    <property type="component" value="Unassembled WGS sequence"/>
</dbReference>
<evidence type="ECO:0008006" key="3">
    <source>
        <dbReference type="Google" id="ProtNLM"/>
    </source>
</evidence>
<keyword evidence="2" id="KW-1185">Reference proteome</keyword>